<dbReference type="EMBL" id="CAFBNH010000001">
    <property type="protein sequence ID" value="CAB4933850.1"/>
    <property type="molecule type" value="Genomic_DNA"/>
</dbReference>
<keyword evidence="4 7" id="KW-0812">Transmembrane</keyword>
<evidence type="ECO:0000313" key="9">
    <source>
        <dbReference type="EMBL" id="CAB4335874.1"/>
    </source>
</evidence>
<dbReference type="CDD" id="cd04187">
    <property type="entry name" value="DPM1_like_bac"/>
    <property type="match status" value="1"/>
</dbReference>
<feature type="transmembrane region" description="Helical" evidence="7">
    <location>
        <begin position="238"/>
        <end position="260"/>
    </location>
</feature>
<gene>
    <name evidence="10" type="ORF">UFOPK2510_00838</name>
    <name evidence="11" type="ORF">UFOPK2718_00190</name>
    <name evidence="12" type="ORF">UFOPK2936_00714</name>
    <name evidence="13" type="ORF">UFOPK3174_00578</name>
    <name evidence="14" type="ORF">UFOPK3328_00045</name>
    <name evidence="15" type="ORF">UFOPK3779_00045</name>
    <name evidence="16" type="ORF">UFOPK3913_00071</name>
    <name evidence="9" type="ORF">UFOPK4107_00594</name>
    <name evidence="17" type="ORF">UFOPK4403_00782</name>
</gene>
<dbReference type="EMBL" id="CAEZYM010000001">
    <property type="protein sequence ID" value="CAB4716930.1"/>
    <property type="molecule type" value="Genomic_DNA"/>
</dbReference>
<evidence type="ECO:0000256" key="5">
    <source>
        <dbReference type="ARBA" id="ARBA00022989"/>
    </source>
</evidence>
<feature type="transmembrane region" description="Helical" evidence="7">
    <location>
        <begin position="272"/>
        <end position="297"/>
    </location>
</feature>
<feature type="domain" description="Glycosyltransferase 2-like" evidence="8">
    <location>
        <begin position="13"/>
        <end position="176"/>
    </location>
</feature>
<evidence type="ECO:0000259" key="8">
    <source>
        <dbReference type="Pfam" id="PF00535"/>
    </source>
</evidence>
<name>A0A6J7A0P1_9ZZZZ</name>
<comment type="subcellular location">
    <subcellularLocation>
        <location evidence="1">Membrane</location>
        <topology evidence="1">Multi-pass membrane protein</topology>
    </subcellularLocation>
</comment>
<evidence type="ECO:0000313" key="16">
    <source>
        <dbReference type="EMBL" id="CAB4968200.1"/>
    </source>
</evidence>
<dbReference type="EMBL" id="CAFBLD010000001">
    <property type="protein sequence ID" value="CAB4855257.1"/>
    <property type="molecule type" value="Genomic_DNA"/>
</dbReference>
<evidence type="ECO:0000313" key="10">
    <source>
        <dbReference type="EMBL" id="CAB4693278.1"/>
    </source>
</evidence>
<sequence length="324" mass="36731">MNRKLSSRKPLASICIPTLNEAGNIEALHIRLTNLAQSMKNQCDFEFIFSDNHSDDNTWELLEAIAKNDSRVKVIRFSRNFGFQRSIFANYLHAKGEIVMQIDADLQDPPEMFVDFFQKWHEGFDVIYGVRVTRPENWFLSRSRKLGYWAIDKLSTDAMPKNAGDFRLIDRKVVDALLKNKSPDPYIRGIIATLGFNQIGIPYSRSSRSAGKSKFNFSRLIRLGVTAVLHHSTLPLRFATYLGSTILFSTILGSAYYVFLRISNPHLPQGMASLHIIVLLGIGIVSFLLGIIGEYLLRIYKILVSEPIAVVEKSLNFTPSDLKL</sequence>
<dbReference type="EMBL" id="CAEZZW010000003">
    <property type="protein sequence ID" value="CAB4778573.1"/>
    <property type="molecule type" value="Genomic_DNA"/>
</dbReference>
<dbReference type="GO" id="GO:0005886">
    <property type="term" value="C:plasma membrane"/>
    <property type="evidence" value="ECO:0007669"/>
    <property type="project" value="TreeGrafter"/>
</dbReference>
<dbReference type="InterPro" id="IPR029044">
    <property type="entry name" value="Nucleotide-diphossugar_trans"/>
</dbReference>
<keyword evidence="5 7" id="KW-1133">Transmembrane helix</keyword>
<keyword evidence="6 7" id="KW-0472">Membrane</keyword>
<dbReference type="PANTHER" id="PTHR48090">
    <property type="entry name" value="UNDECAPRENYL-PHOSPHATE 4-DEOXY-4-FORMAMIDO-L-ARABINOSE TRANSFERASE-RELATED"/>
    <property type="match status" value="1"/>
</dbReference>
<organism evidence="13">
    <name type="scientific">freshwater metagenome</name>
    <dbReference type="NCBI Taxonomy" id="449393"/>
    <lineage>
        <taxon>unclassified sequences</taxon>
        <taxon>metagenomes</taxon>
        <taxon>ecological metagenomes</taxon>
    </lineage>
</organism>
<dbReference type="EMBL" id="CAESAE010000003">
    <property type="protein sequence ID" value="CAB4335874.1"/>
    <property type="molecule type" value="Genomic_DNA"/>
</dbReference>
<dbReference type="EMBL" id="CAFBOC010000001">
    <property type="protein sequence ID" value="CAB4968200.1"/>
    <property type="molecule type" value="Genomic_DNA"/>
</dbReference>
<evidence type="ECO:0000256" key="1">
    <source>
        <dbReference type="ARBA" id="ARBA00004141"/>
    </source>
</evidence>
<dbReference type="InterPro" id="IPR001173">
    <property type="entry name" value="Glyco_trans_2-like"/>
</dbReference>
<dbReference type="Gene3D" id="3.90.550.10">
    <property type="entry name" value="Spore Coat Polysaccharide Biosynthesis Protein SpsA, Chain A"/>
    <property type="match status" value="1"/>
</dbReference>
<dbReference type="Pfam" id="PF00535">
    <property type="entry name" value="Glycos_transf_2"/>
    <property type="match status" value="1"/>
</dbReference>
<dbReference type="EMBL" id="CAFBQX010000003">
    <property type="protein sequence ID" value="CAB5072437.1"/>
    <property type="molecule type" value="Genomic_DNA"/>
</dbReference>
<protein>
    <submittedName>
        <fullName evidence="13">Unannotated protein</fullName>
    </submittedName>
</protein>
<dbReference type="PANTHER" id="PTHR48090:SF1">
    <property type="entry name" value="PROPHAGE BACTOPRENOL GLUCOSYL TRANSFERASE HOMOLOG"/>
    <property type="match status" value="1"/>
</dbReference>
<dbReference type="EMBL" id="CAEZXO010000004">
    <property type="protein sequence ID" value="CAB4693278.1"/>
    <property type="molecule type" value="Genomic_DNA"/>
</dbReference>
<evidence type="ECO:0000313" key="15">
    <source>
        <dbReference type="EMBL" id="CAB4933850.1"/>
    </source>
</evidence>
<evidence type="ECO:0000256" key="4">
    <source>
        <dbReference type="ARBA" id="ARBA00022692"/>
    </source>
</evidence>
<evidence type="ECO:0000256" key="7">
    <source>
        <dbReference type="SAM" id="Phobius"/>
    </source>
</evidence>
<accession>A0A6J7A0P1</accession>
<evidence type="ECO:0000313" key="12">
    <source>
        <dbReference type="EMBL" id="CAB4778573.1"/>
    </source>
</evidence>
<evidence type="ECO:0000256" key="3">
    <source>
        <dbReference type="ARBA" id="ARBA00022679"/>
    </source>
</evidence>
<dbReference type="AlphaFoldDB" id="A0A6J7A0P1"/>
<evidence type="ECO:0000256" key="6">
    <source>
        <dbReference type="ARBA" id="ARBA00023136"/>
    </source>
</evidence>
<proteinExistence type="predicted"/>
<evidence type="ECO:0000313" key="11">
    <source>
        <dbReference type="EMBL" id="CAB4716930.1"/>
    </source>
</evidence>
<dbReference type="SUPFAM" id="SSF53448">
    <property type="entry name" value="Nucleotide-diphospho-sugar transferases"/>
    <property type="match status" value="1"/>
</dbReference>
<reference evidence="13" key="1">
    <citation type="submission" date="2020-05" db="EMBL/GenBank/DDBJ databases">
        <authorList>
            <person name="Chiriac C."/>
            <person name="Salcher M."/>
            <person name="Ghai R."/>
            <person name="Kavagutti S V."/>
        </authorList>
    </citation>
    <scope>NUCLEOTIDE SEQUENCE</scope>
</reference>
<dbReference type="GO" id="GO:0016757">
    <property type="term" value="F:glycosyltransferase activity"/>
    <property type="evidence" value="ECO:0007669"/>
    <property type="project" value="UniProtKB-KW"/>
</dbReference>
<evidence type="ECO:0000313" key="17">
    <source>
        <dbReference type="EMBL" id="CAB5072437.1"/>
    </source>
</evidence>
<dbReference type="EMBL" id="CAFABH010000007">
    <property type="protein sequence ID" value="CAB4826411.1"/>
    <property type="molecule type" value="Genomic_DNA"/>
</dbReference>
<evidence type="ECO:0000313" key="14">
    <source>
        <dbReference type="EMBL" id="CAB4855257.1"/>
    </source>
</evidence>
<evidence type="ECO:0000256" key="2">
    <source>
        <dbReference type="ARBA" id="ARBA00022676"/>
    </source>
</evidence>
<evidence type="ECO:0000313" key="13">
    <source>
        <dbReference type="EMBL" id="CAB4826411.1"/>
    </source>
</evidence>
<keyword evidence="3" id="KW-0808">Transferase</keyword>
<keyword evidence="2" id="KW-0328">Glycosyltransferase</keyword>
<dbReference type="InterPro" id="IPR050256">
    <property type="entry name" value="Glycosyltransferase_2"/>
</dbReference>